<evidence type="ECO:0000256" key="1">
    <source>
        <dbReference type="ARBA" id="ARBA00012528"/>
    </source>
</evidence>
<dbReference type="EC" id="2.7.7.65" evidence="1"/>
<dbReference type="NCBIfam" id="TIGR00254">
    <property type="entry name" value="GGDEF"/>
    <property type="match status" value="1"/>
</dbReference>
<evidence type="ECO:0000256" key="3">
    <source>
        <dbReference type="SAM" id="Phobius"/>
    </source>
</evidence>
<feature type="domain" description="GGDEF" evidence="4">
    <location>
        <begin position="816"/>
        <end position="948"/>
    </location>
</feature>
<evidence type="ECO:0000256" key="2">
    <source>
        <dbReference type="ARBA" id="ARBA00034247"/>
    </source>
</evidence>
<dbReference type="InterPro" id="IPR000160">
    <property type="entry name" value="GGDEF_dom"/>
</dbReference>
<dbReference type="SMART" id="SM00267">
    <property type="entry name" value="GGDEF"/>
    <property type="match status" value="1"/>
</dbReference>
<dbReference type="PANTHER" id="PTHR45138:SF9">
    <property type="entry name" value="DIGUANYLATE CYCLASE DGCM-RELATED"/>
    <property type="match status" value="1"/>
</dbReference>
<keyword evidence="3" id="KW-0812">Transmembrane</keyword>
<dbReference type="InterPro" id="IPR011110">
    <property type="entry name" value="Reg_prop"/>
</dbReference>
<keyword evidence="5" id="KW-0808">Transferase</keyword>
<dbReference type="Pfam" id="PF00990">
    <property type="entry name" value="GGDEF"/>
    <property type="match status" value="1"/>
</dbReference>
<proteinExistence type="predicted"/>
<dbReference type="SUPFAM" id="SSF55073">
    <property type="entry name" value="Nucleotide cyclase"/>
    <property type="match status" value="1"/>
</dbReference>
<keyword evidence="3" id="KW-0472">Membrane</keyword>
<dbReference type="InterPro" id="IPR013783">
    <property type="entry name" value="Ig-like_fold"/>
</dbReference>
<feature type="transmembrane region" description="Helical" evidence="3">
    <location>
        <begin position="732"/>
        <end position="754"/>
    </location>
</feature>
<dbReference type="CDD" id="cd01949">
    <property type="entry name" value="GGDEF"/>
    <property type="match status" value="1"/>
</dbReference>
<accession>A0ABS5H862</accession>
<dbReference type="InterPro" id="IPR015943">
    <property type="entry name" value="WD40/YVTN_repeat-like_dom_sf"/>
</dbReference>
<evidence type="ECO:0000313" key="5">
    <source>
        <dbReference type="EMBL" id="MBR7887886.1"/>
    </source>
</evidence>
<reference evidence="6" key="2">
    <citation type="submission" date="2023-07" db="EMBL/GenBank/DDBJ databases">
        <title>Marinomonas vulgaris A79, complete genome.</title>
        <authorList>
            <person name="Ying J.-J."/>
        </authorList>
    </citation>
    <scope>NUCLEOTIDE SEQUENCE [LARGE SCALE GENOMIC DNA]</scope>
    <source>
        <strain evidence="6">A79</strain>
    </source>
</reference>
<dbReference type="PROSITE" id="PS50887">
    <property type="entry name" value="GGDEF"/>
    <property type="match status" value="1"/>
</dbReference>
<dbReference type="RefSeq" id="WP_211535238.1">
    <property type="nucleotide sequence ID" value="NZ_JAGSSV010000002.1"/>
</dbReference>
<keyword evidence="6" id="KW-1185">Reference proteome</keyword>
<dbReference type="PANTHER" id="PTHR45138">
    <property type="entry name" value="REGULATORY COMPONENTS OF SENSORY TRANSDUCTION SYSTEM"/>
    <property type="match status" value="1"/>
</dbReference>
<reference evidence="5 6" key="1">
    <citation type="submission" date="2021-04" db="EMBL/GenBank/DDBJ databases">
        <authorList>
            <person name="Sun C."/>
        </authorList>
    </citation>
    <scope>NUCLEOTIDE SEQUENCE [LARGE SCALE GENOMIC DNA]</scope>
    <source>
        <strain evidence="5 6">A79</strain>
    </source>
</reference>
<dbReference type="InterPro" id="IPR011123">
    <property type="entry name" value="Y_Y_Y"/>
</dbReference>
<sequence>MFFSASLTNAATPLADYFTDTWSTQDGLPHNSINAIAQTSDGYLWFATWEGVARYNGREFRFYERSTRTGIIDSGTRALVSDNSNGLWVAGARGGITYRGKNGWQPQLDAKSMVNYLIHDRDGNLWVAVEGLGVFFRPNPDSLNHQNDEVWVLKNISAYRLLEDSQGRIWAATAKGLFHLNGENSKEDILGQHGLPSLQVNSLLEMPDKQLIIATNKGAYILSKENIKPLHDEIAKEAITTLMLDSSGSLWLGTINKGVMRLTNGIIETLDTQQGLPNNRILSMLQDLEGSIWIGTNGGLMRLRNAPFTTFTKDRGLVGNYVRSVMDIDQDSVLVGSSEGLSVIKDNKAQNALADTNSSLSVLSFGKRKGGGAWVGTYLHGLMYWQNRVLTPYLDQQDGLPNNEIRAVLEDSQNNLWIGTTNGLVKKAPDGEMRTYSSEQGLPDNYIMALAEDERGQIWVGTGLGVTVLSEDKVSRVPIHSQEGAGYAFGFWVEPGYVWITTDRGLIRYRQQDGQLSLVGRSTGLPIDKLFQVVYDGKDGLWLTSNRGIWRISYKAAHSIANGQQQNIAFEHFAESDGMASAQANGGSNPAAVATPDGRLWFATAKGVSTVNSQDVSKKSTLQLPIVIESLSVDGRPLPFNKQAELPANTNRIIFNYAGLGYVMSSRIEYRTRLVGFEKDWALRGKSTVAEYTNLAPGHYQFLVSARYPYSDWNTAEQVFDFEVLPHFWQRLGVQILFVLLVLALFAGAMYWRLHRLKQSEIRLKAIIDKQTHALRQKSEDFQRQANEDDLTGLPNRRAFDRLLSARFAQVKQDNTQLMLVIMDIDHFKKINDNYSHLAGDKVIQSLAKTLLRLEGTNVHVARWGGEEFTLVIEGLDENAALTYCEALRKSIEITTYKDIAPGLVMTISMGGAFAHQAEHYQDLLKLADQALYRAKDRGRNRIELWHDDV</sequence>
<dbReference type="GO" id="GO:0052621">
    <property type="term" value="F:diguanylate cyclase activity"/>
    <property type="evidence" value="ECO:0007669"/>
    <property type="project" value="UniProtKB-EC"/>
</dbReference>
<organism evidence="5 6">
    <name type="scientific">Marinomonas vulgaris</name>
    <dbReference type="NCBI Taxonomy" id="2823372"/>
    <lineage>
        <taxon>Bacteria</taxon>
        <taxon>Pseudomonadati</taxon>
        <taxon>Pseudomonadota</taxon>
        <taxon>Gammaproteobacteria</taxon>
        <taxon>Oceanospirillales</taxon>
        <taxon>Oceanospirillaceae</taxon>
        <taxon>Marinomonas</taxon>
    </lineage>
</organism>
<keyword evidence="3" id="KW-1133">Transmembrane helix</keyword>
<dbReference type="Gene3D" id="3.30.70.270">
    <property type="match status" value="1"/>
</dbReference>
<name>A0ABS5H862_9GAMM</name>
<gene>
    <name evidence="5" type="ORF">J9B83_02945</name>
</gene>
<dbReference type="InterPro" id="IPR043128">
    <property type="entry name" value="Rev_trsase/Diguanyl_cyclase"/>
</dbReference>
<dbReference type="Pfam" id="PF07495">
    <property type="entry name" value="Y_Y_Y"/>
    <property type="match status" value="1"/>
</dbReference>
<dbReference type="InterPro" id="IPR029787">
    <property type="entry name" value="Nucleotide_cyclase"/>
</dbReference>
<evidence type="ECO:0000313" key="6">
    <source>
        <dbReference type="Proteomes" id="UP000679722"/>
    </source>
</evidence>
<dbReference type="EMBL" id="JAGSSV010000002">
    <property type="protein sequence ID" value="MBR7887886.1"/>
    <property type="molecule type" value="Genomic_DNA"/>
</dbReference>
<dbReference type="Proteomes" id="UP000679722">
    <property type="component" value="Unassembled WGS sequence"/>
</dbReference>
<dbReference type="Gene3D" id="2.130.10.10">
    <property type="entry name" value="YVTN repeat-like/Quinoprotein amine dehydrogenase"/>
    <property type="match status" value="3"/>
</dbReference>
<protein>
    <recommendedName>
        <fullName evidence="1">diguanylate cyclase</fullName>
        <ecNumber evidence="1">2.7.7.65</ecNumber>
    </recommendedName>
</protein>
<dbReference type="Pfam" id="PF07494">
    <property type="entry name" value="Reg_prop"/>
    <property type="match status" value="4"/>
</dbReference>
<dbReference type="InterPro" id="IPR050469">
    <property type="entry name" value="Diguanylate_Cyclase"/>
</dbReference>
<keyword evidence="5" id="KW-0548">Nucleotidyltransferase</keyword>
<dbReference type="SUPFAM" id="SSF63829">
    <property type="entry name" value="Calcium-dependent phosphotriesterase"/>
    <property type="match status" value="2"/>
</dbReference>
<dbReference type="Gene3D" id="2.60.40.10">
    <property type="entry name" value="Immunoglobulins"/>
    <property type="match status" value="1"/>
</dbReference>
<comment type="caution">
    <text evidence="5">The sequence shown here is derived from an EMBL/GenBank/DDBJ whole genome shotgun (WGS) entry which is preliminary data.</text>
</comment>
<evidence type="ECO:0000259" key="4">
    <source>
        <dbReference type="PROSITE" id="PS50887"/>
    </source>
</evidence>
<comment type="catalytic activity">
    <reaction evidence="2">
        <text>2 GTP = 3',3'-c-di-GMP + 2 diphosphate</text>
        <dbReference type="Rhea" id="RHEA:24898"/>
        <dbReference type="ChEBI" id="CHEBI:33019"/>
        <dbReference type="ChEBI" id="CHEBI:37565"/>
        <dbReference type="ChEBI" id="CHEBI:58805"/>
        <dbReference type="EC" id="2.7.7.65"/>
    </reaction>
</comment>